<feature type="compositionally biased region" description="Polar residues" evidence="3">
    <location>
        <begin position="78"/>
        <end position="87"/>
    </location>
</feature>
<feature type="region of interest" description="Disordered" evidence="3">
    <location>
        <begin position="60"/>
        <end position="87"/>
    </location>
</feature>
<sequence>MKMGNLISTFCFNSKETSVARINDSSTWYPQLGQHISIRTFRELNPAPTSNLTSTKTEILSNGVNSRSTEEVLEAASRQVTTLPQKH</sequence>
<organism evidence="4">
    <name type="scientific">Tomato chlorotic vein virus</name>
    <dbReference type="NCBI Taxonomy" id="172390"/>
    <lineage>
        <taxon>Viruses</taxon>
        <taxon>Monodnaviria</taxon>
        <taxon>Shotokuvirae</taxon>
        <taxon>Cressdnaviricota</taxon>
        <taxon>Repensiviricetes</taxon>
        <taxon>Geplafuvirales</taxon>
        <taxon>Geminiviridae</taxon>
        <taxon>Begomovirus</taxon>
    </lineage>
</organism>
<evidence type="ECO:0000256" key="3">
    <source>
        <dbReference type="SAM" id="MobiDB-lite"/>
    </source>
</evidence>
<gene>
    <name evidence="4" type="primary">AC4</name>
</gene>
<dbReference type="Pfam" id="PF01492">
    <property type="entry name" value="Gemini_C4"/>
    <property type="match status" value="1"/>
</dbReference>
<protein>
    <submittedName>
        <fullName evidence="4">Putative AC4 protein</fullName>
    </submittedName>
</protein>
<reference evidence="4" key="1">
    <citation type="journal article" date="2003" name="Arch. Virol.">
        <title>Distribution and genetic diversity of tomato-infecting begomoviruses in Brazil.</title>
        <authorList>
            <person name="Ribeiro S.G."/>
            <person name="Ambrozevicius L.P."/>
            <person name="Avila A.C."/>
            <person name="Bezerra I.C."/>
            <person name="Calegario R.F."/>
            <person name="Fernandes J.J."/>
            <person name="Lima M.F."/>
            <person name="de Mello R.N."/>
            <person name="Rocha H."/>
            <person name="Zerbini F.M."/>
        </authorList>
    </citation>
    <scope>NUCLEOTIDE SEQUENCE</scope>
    <source>
        <strain evidence="4">DF-Br1</strain>
    </source>
</reference>
<keyword evidence="2" id="KW-0945">Host-virus interaction</keyword>
<name>Q8QPV2_9GEMI</name>
<comment type="similarity">
    <text evidence="1">Belongs to the geminiviridae protein AC4/C4 family.</text>
</comment>
<evidence type="ECO:0000256" key="1">
    <source>
        <dbReference type="ARBA" id="ARBA00008996"/>
    </source>
</evidence>
<evidence type="ECO:0000313" key="4">
    <source>
        <dbReference type="EMBL" id="AAL82825.1"/>
    </source>
</evidence>
<evidence type="ECO:0000256" key="2">
    <source>
        <dbReference type="ARBA" id="ARBA00022581"/>
    </source>
</evidence>
<proteinExistence type="inferred from homology"/>
<accession>Q8QPV2</accession>
<dbReference type="InterPro" id="IPR002488">
    <property type="entry name" value="Gemini_C4"/>
</dbReference>
<dbReference type="EMBL" id="AY049205">
    <property type="protein sequence ID" value="AAL82825.1"/>
    <property type="molecule type" value="Genomic_DNA"/>
</dbReference>